<dbReference type="PRINTS" id="PR00455">
    <property type="entry name" value="HTHTETR"/>
</dbReference>
<dbReference type="InterPro" id="IPR009057">
    <property type="entry name" value="Homeodomain-like_sf"/>
</dbReference>
<organism evidence="6 7">
    <name type="scientific">Aquabacterium soli</name>
    <dbReference type="NCBI Taxonomy" id="2493092"/>
    <lineage>
        <taxon>Bacteria</taxon>
        <taxon>Pseudomonadati</taxon>
        <taxon>Pseudomonadota</taxon>
        <taxon>Betaproteobacteria</taxon>
        <taxon>Burkholderiales</taxon>
        <taxon>Aquabacterium</taxon>
    </lineage>
</organism>
<dbReference type="PROSITE" id="PS50977">
    <property type="entry name" value="HTH_TETR_2"/>
    <property type="match status" value="1"/>
</dbReference>
<reference evidence="6 7" key="1">
    <citation type="submission" date="2018-12" db="EMBL/GenBank/DDBJ databases">
        <title>The whole draft genome of Aquabacterium sp. SJQ9.</title>
        <authorList>
            <person name="Sun L."/>
            <person name="Gao X."/>
            <person name="Chen W."/>
            <person name="Huang K."/>
        </authorList>
    </citation>
    <scope>NUCLEOTIDE SEQUENCE [LARGE SCALE GENOMIC DNA]</scope>
    <source>
        <strain evidence="6 7">SJQ9</strain>
    </source>
</reference>
<dbReference type="AlphaFoldDB" id="A0A3R8RZY9"/>
<name>A0A3R8RZY9_9BURK</name>
<gene>
    <name evidence="6" type="ORF">EIP75_21895</name>
</gene>
<dbReference type="SUPFAM" id="SSF48498">
    <property type="entry name" value="Tetracyclin repressor-like, C-terminal domain"/>
    <property type="match status" value="1"/>
</dbReference>
<keyword evidence="7" id="KW-1185">Reference proteome</keyword>
<dbReference type="InterPro" id="IPR001647">
    <property type="entry name" value="HTH_TetR"/>
</dbReference>
<evidence type="ECO:0000259" key="5">
    <source>
        <dbReference type="PROSITE" id="PS50977"/>
    </source>
</evidence>
<dbReference type="RefSeq" id="WP_125245332.1">
    <property type="nucleotide sequence ID" value="NZ_RSED01000027.1"/>
</dbReference>
<protein>
    <submittedName>
        <fullName evidence="6">TetR/AcrR family transcriptional regulator</fullName>
    </submittedName>
</protein>
<dbReference type="SUPFAM" id="SSF46689">
    <property type="entry name" value="Homeodomain-like"/>
    <property type="match status" value="1"/>
</dbReference>
<accession>A0A3R8RZY9</accession>
<proteinExistence type="predicted"/>
<keyword evidence="1" id="KW-0805">Transcription regulation</keyword>
<dbReference type="GO" id="GO:0003677">
    <property type="term" value="F:DNA binding"/>
    <property type="evidence" value="ECO:0007669"/>
    <property type="project" value="UniProtKB-UniRule"/>
</dbReference>
<dbReference type="OrthoDB" id="9798857at2"/>
<feature type="DNA-binding region" description="H-T-H motif" evidence="4">
    <location>
        <begin position="32"/>
        <end position="51"/>
    </location>
</feature>
<dbReference type="Pfam" id="PF00440">
    <property type="entry name" value="TetR_N"/>
    <property type="match status" value="1"/>
</dbReference>
<dbReference type="PANTHER" id="PTHR47506">
    <property type="entry name" value="TRANSCRIPTIONAL REGULATORY PROTEIN"/>
    <property type="match status" value="1"/>
</dbReference>
<feature type="domain" description="HTH tetR-type" evidence="5">
    <location>
        <begin position="9"/>
        <end position="69"/>
    </location>
</feature>
<evidence type="ECO:0000256" key="4">
    <source>
        <dbReference type="PROSITE-ProRule" id="PRU00335"/>
    </source>
</evidence>
<dbReference type="InterPro" id="IPR036271">
    <property type="entry name" value="Tet_transcr_reg_TetR-rel_C_sf"/>
</dbReference>
<keyword evidence="2 4" id="KW-0238">DNA-binding</keyword>
<dbReference type="Gene3D" id="1.10.357.10">
    <property type="entry name" value="Tetracycline Repressor, domain 2"/>
    <property type="match status" value="1"/>
</dbReference>
<sequence length="190" mass="20939">MRYSKSHKEDTRRKLLDSSRALVKKGGFDSTGVEALMSAIGLTPGAFYSHFPSKQALLQEVIREEMQYSLSMLKPQPLDAGLTMSQRTKAYLSIPHAQHPEAGCVLPALGSELARIPAEVKSIIEDGLKEMHAVWNEELEDQDAAWAVIAQCVGAVILARSVKSEATRREILRANRKRVDALLQSKPGSD</sequence>
<evidence type="ECO:0000256" key="2">
    <source>
        <dbReference type="ARBA" id="ARBA00023125"/>
    </source>
</evidence>
<dbReference type="EMBL" id="RSED01000027">
    <property type="protein sequence ID" value="RRS01126.1"/>
    <property type="molecule type" value="Genomic_DNA"/>
</dbReference>
<evidence type="ECO:0000256" key="1">
    <source>
        <dbReference type="ARBA" id="ARBA00023015"/>
    </source>
</evidence>
<keyword evidence="3" id="KW-0804">Transcription</keyword>
<evidence type="ECO:0000313" key="6">
    <source>
        <dbReference type="EMBL" id="RRS01126.1"/>
    </source>
</evidence>
<dbReference type="Gene3D" id="1.10.10.60">
    <property type="entry name" value="Homeodomain-like"/>
    <property type="match status" value="1"/>
</dbReference>
<evidence type="ECO:0000256" key="3">
    <source>
        <dbReference type="ARBA" id="ARBA00023163"/>
    </source>
</evidence>
<evidence type="ECO:0000313" key="7">
    <source>
        <dbReference type="Proteomes" id="UP000269265"/>
    </source>
</evidence>
<comment type="caution">
    <text evidence="6">The sequence shown here is derived from an EMBL/GenBank/DDBJ whole genome shotgun (WGS) entry which is preliminary data.</text>
</comment>
<dbReference type="PANTHER" id="PTHR47506:SF7">
    <property type="entry name" value="TRANSCRIPTIONAL REGULATORY PROTEIN"/>
    <property type="match status" value="1"/>
</dbReference>
<dbReference type="Proteomes" id="UP000269265">
    <property type="component" value="Unassembled WGS sequence"/>
</dbReference>